<dbReference type="KEGG" id="acm:AciX9_1945"/>
<dbReference type="PaxDb" id="1198114-AciX9_1945"/>
<organism evidence="2">
    <name type="scientific">Granulicella tundricola (strain ATCC BAA-1859 / DSM 23138 / MP5ACTX9)</name>
    <dbReference type="NCBI Taxonomy" id="1198114"/>
    <lineage>
        <taxon>Bacteria</taxon>
        <taxon>Pseudomonadati</taxon>
        <taxon>Acidobacteriota</taxon>
        <taxon>Terriglobia</taxon>
        <taxon>Terriglobales</taxon>
        <taxon>Acidobacteriaceae</taxon>
        <taxon>Granulicella</taxon>
    </lineage>
</organism>
<reference evidence="2" key="1">
    <citation type="submission" date="2011-01" db="EMBL/GenBank/DDBJ databases">
        <title>Complete sequence of chromosome of Acidobacterium sp. MP5ACTX9.</title>
        <authorList>
            <consortium name="US DOE Joint Genome Institute"/>
            <person name="Lucas S."/>
            <person name="Copeland A."/>
            <person name="Lapidus A."/>
            <person name="Cheng J.-F."/>
            <person name="Goodwin L."/>
            <person name="Pitluck S."/>
            <person name="Teshima H."/>
            <person name="Detter J.C."/>
            <person name="Han C."/>
            <person name="Tapia R."/>
            <person name="Land M."/>
            <person name="Hauser L."/>
            <person name="Kyrpides N."/>
            <person name="Ivanova N."/>
            <person name="Ovchinnikova G."/>
            <person name="Pagani I."/>
            <person name="Rawat S.R."/>
            <person name="Mannisto M."/>
            <person name="Haggblom M.M."/>
            <person name="Woyke T."/>
        </authorList>
    </citation>
    <scope>NUCLEOTIDE SEQUENCE [LARGE SCALE GENOMIC DNA]</scope>
    <source>
        <strain evidence="2">MP5ACTX9</strain>
    </source>
</reference>
<accession>E8X0P0</accession>
<protein>
    <submittedName>
        <fullName evidence="1">Uncharacterized protein</fullName>
    </submittedName>
</protein>
<proteinExistence type="predicted"/>
<dbReference type="RefSeq" id="WP_013580310.1">
    <property type="nucleotide sequence ID" value="NC_015064.1"/>
</dbReference>
<sequence length="134" mass="15586">MEFPKLQIERPKAFGKIWMAQAIGIDATREFPYTVSWVEKELLPRSVVFSPAAEEGLFRLGMVGKVMEFALYHGKFMELTESDFRSYVKKQKVPRPLRADFRWEPVEEFGGWVNASFNLYGGLPFKGFRQNAKR</sequence>
<evidence type="ECO:0000313" key="1">
    <source>
        <dbReference type="EMBL" id="ADW68991.1"/>
    </source>
</evidence>
<dbReference type="HOGENOM" id="CLU_1893259_0_0_0"/>
<gene>
    <name evidence="1" type="ordered locus">AciX9_1945</name>
</gene>
<dbReference type="AlphaFoldDB" id="E8X0P0"/>
<evidence type="ECO:0000313" key="2">
    <source>
        <dbReference type="Proteomes" id="UP000000343"/>
    </source>
</evidence>
<name>E8X0P0_GRATM</name>
<dbReference type="STRING" id="1198114.AciX9_1945"/>
<keyword evidence="2" id="KW-1185">Reference proteome</keyword>
<dbReference type="EMBL" id="CP002480">
    <property type="protein sequence ID" value="ADW68991.1"/>
    <property type="molecule type" value="Genomic_DNA"/>
</dbReference>
<dbReference type="Proteomes" id="UP000000343">
    <property type="component" value="Chromosome"/>
</dbReference>